<proteinExistence type="predicted"/>
<evidence type="ECO:0000313" key="2">
    <source>
        <dbReference type="EMBL" id="WAM31809.1"/>
    </source>
</evidence>
<evidence type="ECO:0000259" key="1">
    <source>
        <dbReference type="Pfam" id="PF00395"/>
    </source>
</evidence>
<dbReference type="RefSeq" id="WP_235374749.1">
    <property type="nucleotide sequence ID" value="NZ_CP113864.1"/>
</dbReference>
<protein>
    <submittedName>
        <fullName evidence="2">S-layer homology domain-containing protein</fullName>
    </submittedName>
</protein>
<sequence length="73" mass="8497">MRFPKKLKALLAFFILFVFVFNTNLYVFSQGSSLKDQNPNYKDLRGHWAENEFRWLIEKGIISGVKVNGVMLA</sequence>
<organism evidence="2 3">
    <name type="scientific">Caldicellulosiruptor naganoensis</name>
    <dbReference type="NCBI Taxonomy" id="29324"/>
    <lineage>
        <taxon>Bacteria</taxon>
        <taxon>Bacillati</taxon>
        <taxon>Bacillota</taxon>
        <taxon>Bacillota incertae sedis</taxon>
        <taxon>Caldicellulosiruptorales</taxon>
        <taxon>Caldicellulosiruptoraceae</taxon>
        <taxon>Caldicellulosiruptor</taxon>
    </lineage>
</organism>
<dbReference type="Proteomes" id="UP001164745">
    <property type="component" value="Chromosome"/>
</dbReference>
<feature type="domain" description="SLH" evidence="1">
    <location>
        <begin position="41"/>
        <end position="64"/>
    </location>
</feature>
<dbReference type="Pfam" id="PF00395">
    <property type="entry name" value="SLH"/>
    <property type="match status" value="1"/>
</dbReference>
<accession>A0ABY7BKC0</accession>
<dbReference type="InterPro" id="IPR001119">
    <property type="entry name" value="SLH_dom"/>
</dbReference>
<reference evidence="2" key="1">
    <citation type="submission" date="2022-12" db="EMBL/GenBank/DDBJ databases">
        <authorList>
            <person name="Bing R.G."/>
            <person name="Willard D.J."/>
            <person name="Manesh M.J.H."/>
            <person name="Laemthong T."/>
            <person name="Crosby J.R."/>
            <person name="Kelly R.M."/>
        </authorList>
    </citation>
    <scope>NUCLEOTIDE SEQUENCE</scope>
    <source>
        <strain evidence="2">DSM 8991</strain>
    </source>
</reference>
<evidence type="ECO:0000313" key="3">
    <source>
        <dbReference type="Proteomes" id="UP001164745"/>
    </source>
</evidence>
<keyword evidence="3" id="KW-1185">Reference proteome</keyword>
<name>A0ABY7BKC0_9FIRM</name>
<dbReference type="EMBL" id="CP113864">
    <property type="protein sequence ID" value="WAM31809.1"/>
    <property type="molecule type" value="Genomic_DNA"/>
</dbReference>
<gene>
    <name evidence="2" type="ORF">OTJ99_000271</name>
</gene>